<dbReference type="KEGG" id="tvi:Thivi_1654"/>
<protein>
    <recommendedName>
        <fullName evidence="1">DUF4435 domain-containing protein</fullName>
    </recommendedName>
</protein>
<evidence type="ECO:0000259" key="1">
    <source>
        <dbReference type="Pfam" id="PF14491"/>
    </source>
</evidence>
<organism evidence="2 3">
    <name type="scientific">Thiocystis violascens (strain ATCC 17096 / DSM 198 / 6111)</name>
    <name type="common">Chromatium violascens</name>
    <dbReference type="NCBI Taxonomy" id="765911"/>
    <lineage>
        <taxon>Bacteria</taxon>
        <taxon>Pseudomonadati</taxon>
        <taxon>Pseudomonadota</taxon>
        <taxon>Gammaproteobacteria</taxon>
        <taxon>Chromatiales</taxon>
        <taxon>Chromatiaceae</taxon>
        <taxon>Thiocystis</taxon>
    </lineage>
</organism>
<dbReference type="RefSeq" id="WP_014778094.1">
    <property type="nucleotide sequence ID" value="NC_018012.1"/>
</dbReference>
<dbReference type="EMBL" id="CP003154">
    <property type="protein sequence ID" value="AFL73631.1"/>
    <property type="molecule type" value="Genomic_DNA"/>
</dbReference>
<keyword evidence="3" id="KW-1185">Reference proteome</keyword>
<evidence type="ECO:0000313" key="2">
    <source>
        <dbReference type="EMBL" id="AFL73631.1"/>
    </source>
</evidence>
<sequence length="290" mass="31490">MNLTAYKSSGDIEAEVLMMSQVHTGSFLVVEGVDDIRFWTSRVADGACELVDGNGKPNVEGALTRLDSRSFSGVLGIVDDDCDGLDCRPLPSPNLIATDAHDLECVLLRSPALDRVLGEFGSRAKIRKFEQTQGVEVRNALVSRGIQLGRLRWLSRRAGWPYPFGDKGPARFVDQATWTVDTARLEADVVASGAYPSVADLRAALGNLPTDDPWSICQGHDLVAVLGIGLRKVLGNLKAGTGVDYIASLLRSAYDDIDLERGHLGVSIRAWEQANTPYRLLRRNPASVES</sequence>
<accession>I3Y9G3</accession>
<feature type="domain" description="DUF4435" evidence="1">
    <location>
        <begin position="27"/>
        <end position="122"/>
    </location>
</feature>
<gene>
    <name evidence="2" type="ordered locus">Thivi_1654</name>
</gene>
<dbReference type="InterPro" id="IPR029492">
    <property type="entry name" value="DUF4435"/>
</dbReference>
<dbReference type="eggNOG" id="ENOG502Z8GC">
    <property type="taxonomic scope" value="Bacteria"/>
</dbReference>
<dbReference type="AlphaFoldDB" id="I3Y9G3"/>
<dbReference type="OrthoDB" id="7058238at2"/>
<evidence type="ECO:0000313" key="3">
    <source>
        <dbReference type="Proteomes" id="UP000006062"/>
    </source>
</evidence>
<name>I3Y9G3_THIV6</name>
<dbReference type="HOGENOM" id="CLU_078431_1_0_6"/>
<proteinExistence type="predicted"/>
<dbReference type="Pfam" id="PF14491">
    <property type="entry name" value="DUF4435"/>
    <property type="match status" value="1"/>
</dbReference>
<dbReference type="Proteomes" id="UP000006062">
    <property type="component" value="Chromosome"/>
</dbReference>
<reference evidence="2 3" key="1">
    <citation type="submission" date="2012-06" db="EMBL/GenBank/DDBJ databases">
        <title>Complete sequence of Thiocystis violascens DSM 198.</title>
        <authorList>
            <consortium name="US DOE Joint Genome Institute"/>
            <person name="Lucas S."/>
            <person name="Han J."/>
            <person name="Lapidus A."/>
            <person name="Cheng J.-F."/>
            <person name="Goodwin L."/>
            <person name="Pitluck S."/>
            <person name="Peters L."/>
            <person name="Ovchinnikova G."/>
            <person name="Teshima H."/>
            <person name="Detter J.C."/>
            <person name="Han C."/>
            <person name="Tapia R."/>
            <person name="Land M."/>
            <person name="Hauser L."/>
            <person name="Kyrpides N."/>
            <person name="Ivanova N."/>
            <person name="Pagani I."/>
            <person name="Vogl K."/>
            <person name="Liu Z."/>
            <person name="Frigaard N.-U."/>
            <person name="Bryant D."/>
            <person name="Woyke T."/>
        </authorList>
    </citation>
    <scope>NUCLEOTIDE SEQUENCE [LARGE SCALE GENOMIC DNA]</scope>
    <source>
        <strain evidence="3">ATCC 17096 / DSM 198 / 6111</strain>
    </source>
</reference>